<gene>
    <name evidence="1" type="ORF">NQ176_g9780</name>
</gene>
<evidence type="ECO:0000313" key="2">
    <source>
        <dbReference type="Proteomes" id="UP001143910"/>
    </source>
</evidence>
<accession>A0ACC1MKI9</accession>
<organism evidence="1 2">
    <name type="scientific">Zarea fungicola</name>
    <dbReference type="NCBI Taxonomy" id="93591"/>
    <lineage>
        <taxon>Eukaryota</taxon>
        <taxon>Fungi</taxon>
        <taxon>Dikarya</taxon>
        <taxon>Ascomycota</taxon>
        <taxon>Pezizomycotina</taxon>
        <taxon>Sordariomycetes</taxon>
        <taxon>Hypocreomycetidae</taxon>
        <taxon>Hypocreales</taxon>
        <taxon>Cordycipitaceae</taxon>
        <taxon>Zarea</taxon>
    </lineage>
</organism>
<protein>
    <submittedName>
        <fullName evidence="1">Uncharacterized protein</fullName>
    </submittedName>
</protein>
<dbReference type="EMBL" id="JANJQO010002373">
    <property type="protein sequence ID" value="KAJ2967198.1"/>
    <property type="molecule type" value="Genomic_DNA"/>
</dbReference>
<comment type="caution">
    <text evidence="1">The sequence shown here is derived from an EMBL/GenBank/DDBJ whole genome shotgun (WGS) entry which is preliminary data.</text>
</comment>
<sequence length="336" mass="37928">MRAQAHQFITQLYNEGLPVFTKTALEDIAQQFDQCAEKASYGQTIRVTALNGAIVEFPLETDNPYPYDYGDDDYRCIMTRPRLVYRTAAELTADRDVQFFSPTRAYLPLEVAHSTEKRCLSTGCTVDGWPTTSYEAVVDRFCRARTAWRASEHYRQFMAALSSATIPTGIRNIVGFACSTMNWAYEDKLPSDAQHALLLGLRDLLSADGHVDVHCIVQDPIYTDIDRQVLQSLNVTVLDDPRAFLEVDNNSVVLSVSPDIPIQQIITDIARPAILLWNRVTEGKKEDPFAADYASTRVISMIRDEYVKVPIPEDRDYFDDLALYVRKAACTRTEGS</sequence>
<evidence type="ECO:0000313" key="1">
    <source>
        <dbReference type="EMBL" id="KAJ2967198.1"/>
    </source>
</evidence>
<proteinExistence type="predicted"/>
<reference evidence="1" key="1">
    <citation type="submission" date="2022-08" db="EMBL/GenBank/DDBJ databases">
        <title>Genome Sequence of Lecanicillium fungicola.</title>
        <authorList>
            <person name="Buettner E."/>
        </authorList>
    </citation>
    <scope>NUCLEOTIDE SEQUENCE</scope>
    <source>
        <strain evidence="1">Babe33</strain>
    </source>
</reference>
<dbReference type="Proteomes" id="UP001143910">
    <property type="component" value="Unassembled WGS sequence"/>
</dbReference>
<keyword evidence="2" id="KW-1185">Reference proteome</keyword>
<name>A0ACC1MKI9_9HYPO</name>